<evidence type="ECO:0000313" key="1">
    <source>
        <dbReference type="EMBL" id="SVD63117.1"/>
    </source>
</evidence>
<protein>
    <recommendedName>
        <fullName evidence="2">DUF11 domain-containing protein</fullName>
    </recommendedName>
</protein>
<feature type="non-terminal residue" evidence="1">
    <location>
        <position position="274"/>
    </location>
</feature>
<dbReference type="AlphaFoldDB" id="A0A382WW66"/>
<name>A0A382WW66_9ZZZZ</name>
<dbReference type="EMBL" id="UINC01163035">
    <property type="protein sequence ID" value="SVD63117.1"/>
    <property type="molecule type" value="Genomic_DNA"/>
</dbReference>
<sequence>VSQLEVYANKGGFIQGHAIAVIQSASSDLSISNMTVQSEHGSDEPALGELINFTLELENNSESSTDAFTGEIIFSNGVEPNSFSVNIPGIGSGENESLNSIEFRAYSASIGSAVQGQLNDQNGNIICEFVIELELPVFEVSFENNVSPNSTFDPTLLITNFSNATYSNIGLSISSLVDEATVIPNDSLDQYSTFSPFQTLLQETNYDISIEDVAYGSDITFRVEFEKNGNVIFGREVSLHMEPASENLPVAPSDYGYWAYDDTDAGFDHTPAFN</sequence>
<reference evidence="1" key="1">
    <citation type="submission" date="2018-05" db="EMBL/GenBank/DDBJ databases">
        <authorList>
            <person name="Lanie J.A."/>
            <person name="Ng W.-L."/>
            <person name="Kazmierczak K.M."/>
            <person name="Andrzejewski T.M."/>
            <person name="Davidsen T.M."/>
            <person name="Wayne K.J."/>
            <person name="Tettelin H."/>
            <person name="Glass J.I."/>
            <person name="Rusch D."/>
            <person name="Podicherti R."/>
            <person name="Tsui H.-C.T."/>
            <person name="Winkler M.E."/>
        </authorList>
    </citation>
    <scope>NUCLEOTIDE SEQUENCE</scope>
</reference>
<feature type="non-terminal residue" evidence="1">
    <location>
        <position position="1"/>
    </location>
</feature>
<evidence type="ECO:0008006" key="2">
    <source>
        <dbReference type="Google" id="ProtNLM"/>
    </source>
</evidence>
<accession>A0A382WW66</accession>
<proteinExistence type="predicted"/>
<gene>
    <name evidence="1" type="ORF">METZ01_LOCUS415971</name>
</gene>
<organism evidence="1">
    <name type="scientific">marine metagenome</name>
    <dbReference type="NCBI Taxonomy" id="408172"/>
    <lineage>
        <taxon>unclassified sequences</taxon>
        <taxon>metagenomes</taxon>
        <taxon>ecological metagenomes</taxon>
    </lineage>
</organism>